<reference evidence="1" key="1">
    <citation type="submission" date="2014-09" db="EMBL/GenBank/DDBJ databases">
        <authorList>
            <person name="Magalhaes I.L.F."/>
            <person name="Oliveira U."/>
            <person name="Santos F.R."/>
            <person name="Vidigal T.H.D.A."/>
            <person name="Brescovit A.D."/>
            <person name="Santos A.J."/>
        </authorList>
    </citation>
    <scope>NUCLEOTIDE SEQUENCE</scope>
    <source>
        <tissue evidence="1">Shoot tissue taken approximately 20 cm above the soil surface</tissue>
    </source>
</reference>
<accession>A0A0A9AIN2</accession>
<sequence>MILISDTRRRRTHFIGILSLMPCSTFKFRIEYVFAFLHKNLKTCRLVAVG</sequence>
<organism evidence="1">
    <name type="scientific">Arundo donax</name>
    <name type="common">Giant reed</name>
    <name type="synonym">Donax arundinaceus</name>
    <dbReference type="NCBI Taxonomy" id="35708"/>
    <lineage>
        <taxon>Eukaryota</taxon>
        <taxon>Viridiplantae</taxon>
        <taxon>Streptophyta</taxon>
        <taxon>Embryophyta</taxon>
        <taxon>Tracheophyta</taxon>
        <taxon>Spermatophyta</taxon>
        <taxon>Magnoliopsida</taxon>
        <taxon>Liliopsida</taxon>
        <taxon>Poales</taxon>
        <taxon>Poaceae</taxon>
        <taxon>PACMAD clade</taxon>
        <taxon>Arundinoideae</taxon>
        <taxon>Arundineae</taxon>
        <taxon>Arundo</taxon>
    </lineage>
</organism>
<proteinExistence type="predicted"/>
<name>A0A0A9AIN2_ARUDO</name>
<evidence type="ECO:0000313" key="1">
    <source>
        <dbReference type="EMBL" id="JAD48805.1"/>
    </source>
</evidence>
<dbReference type="EMBL" id="GBRH01249090">
    <property type="protein sequence ID" value="JAD48805.1"/>
    <property type="molecule type" value="Transcribed_RNA"/>
</dbReference>
<protein>
    <submittedName>
        <fullName evidence="1">Uncharacterized protein</fullName>
    </submittedName>
</protein>
<dbReference type="AlphaFoldDB" id="A0A0A9AIN2"/>
<reference evidence="1" key="2">
    <citation type="journal article" date="2015" name="Data Brief">
        <title>Shoot transcriptome of the giant reed, Arundo donax.</title>
        <authorList>
            <person name="Barrero R.A."/>
            <person name="Guerrero F.D."/>
            <person name="Moolhuijzen P."/>
            <person name="Goolsby J.A."/>
            <person name="Tidwell J."/>
            <person name="Bellgard S.E."/>
            <person name="Bellgard M.I."/>
        </authorList>
    </citation>
    <scope>NUCLEOTIDE SEQUENCE</scope>
    <source>
        <tissue evidence="1">Shoot tissue taken approximately 20 cm above the soil surface</tissue>
    </source>
</reference>